<proteinExistence type="predicted"/>
<dbReference type="HOGENOM" id="CLU_924750_0_0_1"/>
<feature type="non-terminal residue" evidence="2">
    <location>
        <position position="301"/>
    </location>
</feature>
<evidence type="ECO:0000313" key="3">
    <source>
        <dbReference type="Proteomes" id="UP000007148"/>
    </source>
</evidence>
<feature type="transmembrane region" description="Helical" evidence="1">
    <location>
        <begin position="182"/>
        <end position="200"/>
    </location>
</feature>
<protein>
    <submittedName>
        <fullName evidence="2">Uncharacterized protein</fullName>
    </submittedName>
</protein>
<feature type="transmembrane region" description="Helical" evidence="1">
    <location>
        <begin position="159"/>
        <end position="176"/>
    </location>
</feature>
<name>G4TYJ8_SERID</name>
<keyword evidence="1" id="KW-0812">Transmembrane</keyword>
<keyword evidence="1" id="KW-1133">Transmembrane helix</keyword>
<reference evidence="2 3" key="1">
    <citation type="journal article" date="2011" name="PLoS Pathog.">
        <title>Endophytic Life Strategies Decoded by Genome and Transcriptome Analyses of the Mutualistic Root Symbiont Piriformospora indica.</title>
        <authorList>
            <person name="Zuccaro A."/>
            <person name="Lahrmann U."/>
            <person name="Guldener U."/>
            <person name="Langen G."/>
            <person name="Pfiffi S."/>
            <person name="Biedenkopf D."/>
            <person name="Wong P."/>
            <person name="Samans B."/>
            <person name="Grimm C."/>
            <person name="Basiewicz M."/>
            <person name="Murat C."/>
            <person name="Martin F."/>
            <person name="Kogel K.H."/>
        </authorList>
    </citation>
    <scope>NUCLEOTIDE SEQUENCE [LARGE SCALE GENOMIC DNA]</scope>
    <source>
        <strain evidence="2 3">DSM 11827</strain>
    </source>
</reference>
<sequence>MNSSTLPSIWTLYLEEVLPEIRARKRQFYSLLQIALVFLTLCLASSLTAAQILIQDWDEDSSDLIYLVDHISLQIFNGSTPAAGYFEEPDAEPTRSNYELWITVVFVLGFSLFVVLISITLSALIYYESDLPAAHLADTRGRAVAVTTLEPVLARAYKIALLGSNLVFMFVGVISVKSLVGYLFAGTFILCWLLGGLLFWRMDRRKSKRKARDLDYATYSFTKIPGLSESQQEELPVLTRLCITGAQEPVMLKYVVALQHINAWRMPIPYQLGIKSLGWYLNRFLRYGSLPHEYPKTYDRG</sequence>
<dbReference type="InParanoid" id="G4TYJ8"/>
<evidence type="ECO:0000313" key="2">
    <source>
        <dbReference type="EMBL" id="CCA76391.1"/>
    </source>
</evidence>
<gene>
    <name evidence="2" type="ORF">PIIN_10384</name>
</gene>
<dbReference type="Proteomes" id="UP000007148">
    <property type="component" value="Unassembled WGS sequence"/>
</dbReference>
<keyword evidence="1" id="KW-0472">Membrane</keyword>
<feature type="transmembrane region" description="Helical" evidence="1">
    <location>
        <begin position="31"/>
        <end position="54"/>
    </location>
</feature>
<feature type="transmembrane region" description="Helical" evidence="1">
    <location>
        <begin position="100"/>
        <end position="127"/>
    </location>
</feature>
<organism evidence="2 3">
    <name type="scientific">Serendipita indica (strain DSM 11827)</name>
    <name type="common">Root endophyte fungus</name>
    <name type="synonym">Piriformospora indica</name>
    <dbReference type="NCBI Taxonomy" id="1109443"/>
    <lineage>
        <taxon>Eukaryota</taxon>
        <taxon>Fungi</taxon>
        <taxon>Dikarya</taxon>
        <taxon>Basidiomycota</taxon>
        <taxon>Agaricomycotina</taxon>
        <taxon>Agaricomycetes</taxon>
        <taxon>Sebacinales</taxon>
        <taxon>Serendipitaceae</taxon>
        <taxon>Serendipita</taxon>
    </lineage>
</organism>
<dbReference type="AlphaFoldDB" id="G4TYJ8"/>
<keyword evidence="3" id="KW-1185">Reference proteome</keyword>
<comment type="caution">
    <text evidence="2">The sequence shown here is derived from an EMBL/GenBank/DDBJ whole genome shotgun (WGS) entry which is preliminary data.</text>
</comment>
<accession>G4TYJ8</accession>
<evidence type="ECO:0000256" key="1">
    <source>
        <dbReference type="SAM" id="Phobius"/>
    </source>
</evidence>
<dbReference type="EMBL" id="CAFZ01000728">
    <property type="protein sequence ID" value="CCA76391.1"/>
    <property type="molecule type" value="Genomic_DNA"/>
</dbReference>